<feature type="domain" description="Glutaredoxin" evidence="6">
    <location>
        <begin position="85"/>
        <end position="147"/>
    </location>
</feature>
<keyword evidence="3" id="KW-0249">Electron transport</keyword>
<dbReference type="GO" id="GO:0034599">
    <property type="term" value="P:cellular response to oxidative stress"/>
    <property type="evidence" value="ECO:0007669"/>
    <property type="project" value="TreeGrafter"/>
</dbReference>
<gene>
    <name evidence="7" type="ORF">WJX72_007897</name>
</gene>
<dbReference type="Gene3D" id="3.40.30.10">
    <property type="entry name" value="Glutaredoxin"/>
    <property type="match status" value="1"/>
</dbReference>
<dbReference type="PROSITE" id="PS51354">
    <property type="entry name" value="GLUTAREDOXIN_2"/>
    <property type="match status" value="1"/>
</dbReference>
<dbReference type="InterPro" id="IPR036249">
    <property type="entry name" value="Thioredoxin-like_sf"/>
</dbReference>
<reference evidence="7 8" key="1">
    <citation type="journal article" date="2024" name="Nat. Commun.">
        <title>Phylogenomics reveals the evolutionary origins of lichenization in chlorophyte algae.</title>
        <authorList>
            <person name="Puginier C."/>
            <person name="Libourel C."/>
            <person name="Otte J."/>
            <person name="Skaloud P."/>
            <person name="Haon M."/>
            <person name="Grisel S."/>
            <person name="Petersen M."/>
            <person name="Berrin J.G."/>
            <person name="Delaux P.M."/>
            <person name="Dal Grande F."/>
            <person name="Keller J."/>
        </authorList>
    </citation>
    <scope>NUCLEOTIDE SEQUENCE [LARGE SCALE GENOMIC DNA]</scope>
    <source>
        <strain evidence="7 8">SAG 2043</strain>
    </source>
</reference>
<dbReference type="SUPFAM" id="SSF52833">
    <property type="entry name" value="Thioredoxin-like"/>
    <property type="match status" value="1"/>
</dbReference>
<sequence length="175" mass="19162">MATIVGRAALLARSNTRVLSRSSQPLTPPSLPLTPLQQILGKRLHSPSSRGTAQRAAWGLQVRAMSSSRASLVDLVKEKNDQYPVIVYSKSYCPYCAEVKGLFKSLKVDAKIVELDDIVEGDEIQDALHDITRRRTVPQVFIQGKFVGGCDDTIAEYNSGDLRKRFEAAGISSSV</sequence>
<dbReference type="Pfam" id="PF00462">
    <property type="entry name" value="Glutaredoxin"/>
    <property type="match status" value="1"/>
</dbReference>
<dbReference type="GO" id="GO:0015038">
    <property type="term" value="F:glutathione disulfide oxidoreductase activity"/>
    <property type="evidence" value="ECO:0007669"/>
    <property type="project" value="TreeGrafter"/>
</dbReference>
<dbReference type="InterPro" id="IPR011899">
    <property type="entry name" value="Glutaredoxin_euk/vir"/>
</dbReference>
<keyword evidence="8" id="KW-1185">Reference proteome</keyword>
<dbReference type="FunFam" id="3.40.30.10:FF:000093">
    <property type="entry name" value="Glutaredoxin 2"/>
    <property type="match status" value="1"/>
</dbReference>
<evidence type="ECO:0000256" key="4">
    <source>
        <dbReference type="ARBA" id="ARBA00023157"/>
    </source>
</evidence>
<evidence type="ECO:0000256" key="1">
    <source>
        <dbReference type="ARBA" id="ARBA00007190"/>
    </source>
</evidence>
<dbReference type="Proteomes" id="UP001489004">
    <property type="component" value="Unassembled WGS sequence"/>
</dbReference>
<dbReference type="PROSITE" id="PS00195">
    <property type="entry name" value="GLUTAREDOXIN_1"/>
    <property type="match status" value="1"/>
</dbReference>
<comment type="similarity">
    <text evidence="1">Belongs to the glutaredoxin family. CPYC subfamily.</text>
</comment>
<comment type="caution">
    <text evidence="7">The sequence shown here is derived from an EMBL/GenBank/DDBJ whole genome shotgun (WGS) entry which is preliminary data.</text>
</comment>
<dbReference type="CDD" id="cd03419">
    <property type="entry name" value="GRX_GRXh_1_2_like"/>
    <property type="match status" value="1"/>
</dbReference>
<evidence type="ECO:0000256" key="3">
    <source>
        <dbReference type="ARBA" id="ARBA00022982"/>
    </source>
</evidence>
<protein>
    <recommendedName>
        <fullName evidence="6">Glutaredoxin domain-containing protein</fullName>
    </recommendedName>
</protein>
<dbReference type="NCBIfam" id="TIGR02180">
    <property type="entry name" value="GRX_euk"/>
    <property type="match status" value="1"/>
</dbReference>
<accession>A0AAW1QFW6</accession>
<keyword evidence="4" id="KW-1015">Disulfide bond</keyword>
<dbReference type="InterPro" id="IPR011767">
    <property type="entry name" value="GLR_AS"/>
</dbReference>
<dbReference type="PANTHER" id="PTHR45694">
    <property type="entry name" value="GLUTAREDOXIN 2"/>
    <property type="match status" value="1"/>
</dbReference>
<evidence type="ECO:0000313" key="8">
    <source>
        <dbReference type="Proteomes" id="UP001489004"/>
    </source>
</evidence>
<dbReference type="InterPro" id="IPR014025">
    <property type="entry name" value="Glutaredoxin_subgr"/>
</dbReference>
<name>A0AAW1QFW6_9CHLO</name>
<evidence type="ECO:0000259" key="6">
    <source>
        <dbReference type="Pfam" id="PF00462"/>
    </source>
</evidence>
<dbReference type="AlphaFoldDB" id="A0AAW1QFW6"/>
<dbReference type="GO" id="GO:0005737">
    <property type="term" value="C:cytoplasm"/>
    <property type="evidence" value="ECO:0007669"/>
    <property type="project" value="TreeGrafter"/>
</dbReference>
<organism evidence="7 8">
    <name type="scientific">[Myrmecia] bisecta</name>
    <dbReference type="NCBI Taxonomy" id="41462"/>
    <lineage>
        <taxon>Eukaryota</taxon>
        <taxon>Viridiplantae</taxon>
        <taxon>Chlorophyta</taxon>
        <taxon>core chlorophytes</taxon>
        <taxon>Trebouxiophyceae</taxon>
        <taxon>Trebouxiales</taxon>
        <taxon>Trebouxiaceae</taxon>
        <taxon>Myrmecia</taxon>
    </lineage>
</organism>
<dbReference type="PRINTS" id="PR00160">
    <property type="entry name" value="GLUTAREDOXIN"/>
</dbReference>
<keyword evidence="5" id="KW-0676">Redox-active center</keyword>
<dbReference type="EMBL" id="JALJOR010000003">
    <property type="protein sequence ID" value="KAK9820243.1"/>
    <property type="molecule type" value="Genomic_DNA"/>
</dbReference>
<evidence type="ECO:0000313" key="7">
    <source>
        <dbReference type="EMBL" id="KAK9820243.1"/>
    </source>
</evidence>
<keyword evidence="2" id="KW-0813">Transport</keyword>
<evidence type="ECO:0000256" key="5">
    <source>
        <dbReference type="ARBA" id="ARBA00023284"/>
    </source>
</evidence>
<proteinExistence type="inferred from homology"/>
<evidence type="ECO:0000256" key="2">
    <source>
        <dbReference type="ARBA" id="ARBA00022448"/>
    </source>
</evidence>
<dbReference type="PANTHER" id="PTHR45694:SF18">
    <property type="entry name" value="GLUTAREDOXIN-1-RELATED"/>
    <property type="match status" value="1"/>
</dbReference>
<dbReference type="InterPro" id="IPR002109">
    <property type="entry name" value="Glutaredoxin"/>
</dbReference>